<dbReference type="GO" id="GO:0005634">
    <property type="term" value="C:nucleus"/>
    <property type="evidence" value="ECO:0007669"/>
    <property type="project" value="TreeGrafter"/>
</dbReference>
<sequence length="101" mass="11898">MIKFERVHRKALLDWGVTEADFVEFEHKEDDLRQCTICNTTLFVSAVSCLCDKKRLACLRHFKQLCDCSAQMHVFKYRYTIDEFPTLLRNVKAIAETAYDD</sequence>
<dbReference type="PANTHER" id="PTHR10694">
    <property type="entry name" value="LYSINE-SPECIFIC DEMETHYLASE"/>
    <property type="match status" value="1"/>
</dbReference>
<evidence type="ECO:0000313" key="5">
    <source>
        <dbReference type="Proteomes" id="UP001154329"/>
    </source>
</evidence>
<evidence type="ECO:0000259" key="3">
    <source>
        <dbReference type="Pfam" id="PF02928"/>
    </source>
</evidence>
<dbReference type="GO" id="GO:0006355">
    <property type="term" value="P:regulation of DNA-templated transcription"/>
    <property type="evidence" value="ECO:0007669"/>
    <property type="project" value="TreeGrafter"/>
</dbReference>
<evidence type="ECO:0000313" key="4">
    <source>
        <dbReference type="EMBL" id="CAH1733333.1"/>
    </source>
</evidence>
<organism evidence="4 5">
    <name type="scientific">Aphis gossypii</name>
    <name type="common">Cotton aphid</name>
    <dbReference type="NCBI Taxonomy" id="80765"/>
    <lineage>
        <taxon>Eukaryota</taxon>
        <taxon>Metazoa</taxon>
        <taxon>Ecdysozoa</taxon>
        <taxon>Arthropoda</taxon>
        <taxon>Hexapoda</taxon>
        <taxon>Insecta</taxon>
        <taxon>Pterygota</taxon>
        <taxon>Neoptera</taxon>
        <taxon>Paraneoptera</taxon>
        <taxon>Hemiptera</taxon>
        <taxon>Sternorrhyncha</taxon>
        <taxon>Aphidomorpha</taxon>
        <taxon>Aphidoidea</taxon>
        <taxon>Aphididae</taxon>
        <taxon>Aphidini</taxon>
        <taxon>Aphis</taxon>
        <taxon>Aphis</taxon>
    </lineage>
</organism>
<proteinExistence type="predicted"/>
<dbReference type="GO" id="GO:0000785">
    <property type="term" value="C:chromatin"/>
    <property type="evidence" value="ECO:0007669"/>
    <property type="project" value="TreeGrafter"/>
</dbReference>
<gene>
    <name evidence="4" type="ORF">APHIGO_LOCUS9663</name>
</gene>
<reference evidence="4" key="2">
    <citation type="submission" date="2022-10" db="EMBL/GenBank/DDBJ databases">
        <authorList>
            <consortium name="ENA_rothamsted_submissions"/>
            <consortium name="culmorum"/>
            <person name="King R."/>
        </authorList>
    </citation>
    <scope>NUCLEOTIDE SEQUENCE</scope>
</reference>
<dbReference type="AlphaFoldDB" id="A0A9P0NQ63"/>
<feature type="domain" description="Zinc finger C5HC2-type" evidence="3">
    <location>
        <begin position="35"/>
        <end position="86"/>
    </location>
</feature>
<name>A0A9P0NQ63_APHGO</name>
<keyword evidence="2" id="KW-0408">Iron</keyword>
<dbReference type="GO" id="GO:0046872">
    <property type="term" value="F:metal ion binding"/>
    <property type="evidence" value="ECO:0007669"/>
    <property type="project" value="UniProtKB-KW"/>
</dbReference>
<dbReference type="GO" id="GO:0034647">
    <property type="term" value="F:histone H3K4me/H3K4me2/H3K4me3 demethylase activity"/>
    <property type="evidence" value="ECO:0007669"/>
    <property type="project" value="TreeGrafter"/>
</dbReference>
<evidence type="ECO:0000256" key="1">
    <source>
        <dbReference type="ARBA" id="ARBA00022723"/>
    </source>
</evidence>
<protein>
    <recommendedName>
        <fullName evidence="3">Zinc finger C5HC2-type domain-containing protein</fullName>
    </recommendedName>
</protein>
<dbReference type="Pfam" id="PF02928">
    <property type="entry name" value="zf-C5HC2"/>
    <property type="match status" value="1"/>
</dbReference>
<keyword evidence="5" id="KW-1185">Reference proteome</keyword>
<dbReference type="InterPro" id="IPR004198">
    <property type="entry name" value="Znf_C5HC2"/>
</dbReference>
<dbReference type="PANTHER" id="PTHR10694:SF33">
    <property type="entry name" value="LYSINE-SPECIFIC DEMETHYLASE 5"/>
    <property type="match status" value="1"/>
</dbReference>
<keyword evidence="1" id="KW-0479">Metal-binding</keyword>
<accession>A0A9P0NQ63</accession>
<evidence type="ECO:0000256" key="2">
    <source>
        <dbReference type="ARBA" id="ARBA00023004"/>
    </source>
</evidence>
<dbReference type="EMBL" id="OU899036">
    <property type="protein sequence ID" value="CAH1733333.1"/>
    <property type="molecule type" value="Genomic_DNA"/>
</dbReference>
<reference evidence="4" key="1">
    <citation type="submission" date="2022-02" db="EMBL/GenBank/DDBJ databases">
        <authorList>
            <person name="King R."/>
        </authorList>
    </citation>
    <scope>NUCLEOTIDE SEQUENCE</scope>
</reference>
<dbReference type="Proteomes" id="UP001154329">
    <property type="component" value="Chromosome 3"/>
</dbReference>